<dbReference type="SUPFAM" id="SSF46689">
    <property type="entry name" value="Homeodomain-like"/>
    <property type="match status" value="1"/>
</dbReference>
<dbReference type="PROSITE" id="PS01124">
    <property type="entry name" value="HTH_ARAC_FAMILY_2"/>
    <property type="match status" value="1"/>
</dbReference>
<feature type="domain" description="HTH araC/xylS-type" evidence="4">
    <location>
        <begin position="168"/>
        <end position="266"/>
    </location>
</feature>
<keyword evidence="1" id="KW-0805">Transcription regulation</keyword>
<dbReference type="PROSITE" id="PS00041">
    <property type="entry name" value="HTH_ARAC_FAMILY_1"/>
    <property type="match status" value="1"/>
</dbReference>
<name>A0AA42J012_9FIRM</name>
<dbReference type="InterPro" id="IPR011051">
    <property type="entry name" value="RmlC_Cupin_sf"/>
</dbReference>
<dbReference type="Pfam" id="PF02311">
    <property type="entry name" value="AraC_binding"/>
    <property type="match status" value="1"/>
</dbReference>
<dbReference type="GO" id="GO:0003700">
    <property type="term" value="F:DNA-binding transcription factor activity"/>
    <property type="evidence" value="ECO:0007669"/>
    <property type="project" value="InterPro"/>
</dbReference>
<organism evidence="5 6">
    <name type="scientific">Holtiella tumoricola</name>
    <dbReference type="NCBI Taxonomy" id="3018743"/>
    <lineage>
        <taxon>Bacteria</taxon>
        <taxon>Bacillati</taxon>
        <taxon>Bacillota</taxon>
        <taxon>Clostridia</taxon>
        <taxon>Lachnospirales</taxon>
        <taxon>Cellulosilyticaceae</taxon>
        <taxon>Holtiella</taxon>
    </lineage>
</organism>
<dbReference type="Gene3D" id="2.60.120.10">
    <property type="entry name" value="Jelly Rolls"/>
    <property type="match status" value="1"/>
</dbReference>
<dbReference type="InterPro" id="IPR009057">
    <property type="entry name" value="Homeodomain-like_sf"/>
</dbReference>
<dbReference type="InterPro" id="IPR014710">
    <property type="entry name" value="RmlC-like_jellyroll"/>
</dbReference>
<reference evidence="5" key="1">
    <citation type="journal article" date="2023" name="Int. J. Syst. Evol. Microbiol.">
        <title>&lt;i&gt;Holtiella tumoricola&lt;/i&gt; gen. nov. sp. nov., isolated from a human clinical sample.</title>
        <authorList>
            <person name="Allen-Vercoe E."/>
            <person name="Daigneault M.C."/>
            <person name="Vancuren S.J."/>
            <person name="Cochrane K."/>
            <person name="O'Neal L.L."/>
            <person name="Sankaranarayanan K."/>
            <person name="Lawson P.A."/>
        </authorList>
    </citation>
    <scope>NUCLEOTIDE SEQUENCE</scope>
    <source>
        <strain evidence="5">CC70A</strain>
    </source>
</reference>
<sequence length="272" mass="32098">MQLYFKDFCLDCSKIHIADLVLEAHDYTLGHHHDFYEFFVILEGVFVHEWDGQRQQMSKGMYQVLKPQCFHRVYALETAPNRLRNIAIEKQYFESLIQPVAKLIGTKMWEIDELGTGAFEQFENKSQKLIQHYEAEFATYVVESLLMDLLLEKLYEGDEERKGPSWLQAACKKLEEGQLMEEGLQAFLTSCGKTQEHVTRVVKQYYQMTPTELINAHRLKYSCTLLTTTKESIVQIAYQCGFNSVAYFNKRFKEKYGSTPTQYRERYRKTFY</sequence>
<dbReference type="Pfam" id="PF12833">
    <property type="entry name" value="HTH_18"/>
    <property type="match status" value="1"/>
</dbReference>
<dbReference type="PANTHER" id="PTHR43280">
    <property type="entry name" value="ARAC-FAMILY TRANSCRIPTIONAL REGULATOR"/>
    <property type="match status" value="1"/>
</dbReference>
<dbReference type="CDD" id="cd02208">
    <property type="entry name" value="cupin_RmlC-like"/>
    <property type="match status" value="1"/>
</dbReference>
<protein>
    <submittedName>
        <fullName evidence="5">Helix-turn-helix domain-containing protein</fullName>
    </submittedName>
</protein>
<dbReference type="InterPro" id="IPR018060">
    <property type="entry name" value="HTH_AraC"/>
</dbReference>
<dbReference type="PANTHER" id="PTHR43280:SF2">
    <property type="entry name" value="HTH-TYPE TRANSCRIPTIONAL REGULATOR EXSA"/>
    <property type="match status" value="1"/>
</dbReference>
<dbReference type="RefSeq" id="WP_271011455.1">
    <property type="nucleotide sequence ID" value="NZ_JAQIFT010000021.1"/>
</dbReference>
<dbReference type="Gene3D" id="1.10.10.60">
    <property type="entry name" value="Homeodomain-like"/>
    <property type="match status" value="1"/>
</dbReference>
<evidence type="ECO:0000256" key="3">
    <source>
        <dbReference type="ARBA" id="ARBA00023163"/>
    </source>
</evidence>
<dbReference type="EMBL" id="JAQIFT010000021">
    <property type="protein sequence ID" value="MDA3730982.1"/>
    <property type="molecule type" value="Genomic_DNA"/>
</dbReference>
<dbReference type="AlphaFoldDB" id="A0AA42J012"/>
<evidence type="ECO:0000256" key="1">
    <source>
        <dbReference type="ARBA" id="ARBA00023015"/>
    </source>
</evidence>
<dbReference type="InterPro" id="IPR020449">
    <property type="entry name" value="Tscrpt_reg_AraC-type_HTH"/>
</dbReference>
<dbReference type="InterPro" id="IPR003313">
    <property type="entry name" value="AraC-bd"/>
</dbReference>
<gene>
    <name evidence="5" type="ORF">PBV87_05650</name>
</gene>
<dbReference type="GO" id="GO:0043565">
    <property type="term" value="F:sequence-specific DNA binding"/>
    <property type="evidence" value="ECO:0007669"/>
    <property type="project" value="InterPro"/>
</dbReference>
<proteinExistence type="predicted"/>
<dbReference type="PRINTS" id="PR00032">
    <property type="entry name" value="HTHARAC"/>
</dbReference>
<accession>A0AA42J012</accession>
<comment type="caution">
    <text evidence="5">The sequence shown here is derived from an EMBL/GenBank/DDBJ whole genome shotgun (WGS) entry which is preliminary data.</text>
</comment>
<keyword evidence="2" id="KW-0238">DNA-binding</keyword>
<evidence type="ECO:0000313" key="6">
    <source>
        <dbReference type="Proteomes" id="UP001169242"/>
    </source>
</evidence>
<keyword evidence="3" id="KW-0804">Transcription</keyword>
<evidence type="ECO:0000259" key="4">
    <source>
        <dbReference type="PROSITE" id="PS01124"/>
    </source>
</evidence>
<dbReference type="SMART" id="SM00342">
    <property type="entry name" value="HTH_ARAC"/>
    <property type="match status" value="1"/>
</dbReference>
<dbReference type="SUPFAM" id="SSF51182">
    <property type="entry name" value="RmlC-like cupins"/>
    <property type="match status" value="1"/>
</dbReference>
<evidence type="ECO:0000256" key="2">
    <source>
        <dbReference type="ARBA" id="ARBA00023125"/>
    </source>
</evidence>
<keyword evidence="6" id="KW-1185">Reference proteome</keyword>
<evidence type="ECO:0000313" key="5">
    <source>
        <dbReference type="EMBL" id="MDA3730982.1"/>
    </source>
</evidence>
<dbReference type="InterPro" id="IPR018062">
    <property type="entry name" value="HTH_AraC-typ_CS"/>
</dbReference>
<dbReference type="Proteomes" id="UP001169242">
    <property type="component" value="Unassembled WGS sequence"/>
</dbReference>